<organism evidence="2 3">
    <name type="scientific">Moelleriella libera RCEF 2490</name>
    <dbReference type="NCBI Taxonomy" id="1081109"/>
    <lineage>
        <taxon>Eukaryota</taxon>
        <taxon>Fungi</taxon>
        <taxon>Dikarya</taxon>
        <taxon>Ascomycota</taxon>
        <taxon>Pezizomycotina</taxon>
        <taxon>Sordariomycetes</taxon>
        <taxon>Hypocreomycetidae</taxon>
        <taxon>Hypocreales</taxon>
        <taxon>Clavicipitaceae</taxon>
        <taxon>Moelleriella</taxon>
    </lineage>
</organism>
<reference evidence="2 3" key="1">
    <citation type="journal article" date="2016" name="Genome Biol. Evol.">
        <title>Divergent and convergent evolution of fungal pathogenicity.</title>
        <authorList>
            <person name="Shang Y."/>
            <person name="Xiao G."/>
            <person name="Zheng P."/>
            <person name="Cen K."/>
            <person name="Zhan S."/>
            <person name="Wang C."/>
        </authorList>
    </citation>
    <scope>NUCLEOTIDE SEQUENCE [LARGE SCALE GENOMIC DNA]</scope>
    <source>
        <strain evidence="2 3">RCEF 2490</strain>
    </source>
</reference>
<gene>
    <name evidence="2" type="ORF">AAL_08122</name>
</gene>
<proteinExistence type="predicted"/>
<evidence type="ECO:0000313" key="3">
    <source>
        <dbReference type="Proteomes" id="UP000078544"/>
    </source>
</evidence>
<accession>A0A167W3K2</accession>
<evidence type="ECO:0000313" key="2">
    <source>
        <dbReference type="EMBL" id="KZZ88359.1"/>
    </source>
</evidence>
<dbReference type="EMBL" id="AZGY01000030">
    <property type="protein sequence ID" value="KZZ88359.1"/>
    <property type="molecule type" value="Genomic_DNA"/>
</dbReference>
<sequence length="106" mass="12312">MHAGVEKKEDFDPHIFEAVQVAFQSRGVRVYIWQLDQYTPEVPLPALGEMRSKSIVSQNFRNPKFGGDAHKIPEAKGNLGLVVDWPRQPPQDPRRTENWPMRHRPR</sequence>
<comment type="caution">
    <text evidence="2">The sequence shown here is derived from an EMBL/GenBank/DDBJ whole genome shotgun (WGS) entry which is preliminary data.</text>
</comment>
<dbReference type="Proteomes" id="UP000078544">
    <property type="component" value="Unassembled WGS sequence"/>
</dbReference>
<evidence type="ECO:0000256" key="1">
    <source>
        <dbReference type="SAM" id="MobiDB-lite"/>
    </source>
</evidence>
<dbReference type="AlphaFoldDB" id="A0A167W3K2"/>
<feature type="region of interest" description="Disordered" evidence="1">
    <location>
        <begin position="82"/>
        <end position="106"/>
    </location>
</feature>
<protein>
    <submittedName>
        <fullName evidence="2">Uncharacterized protein</fullName>
    </submittedName>
</protein>
<keyword evidence="3" id="KW-1185">Reference proteome</keyword>
<name>A0A167W3K2_9HYPO</name>